<name>A0A1I7DA59_9BURK</name>
<evidence type="ECO:0000256" key="5">
    <source>
        <dbReference type="ARBA" id="ARBA00023136"/>
    </source>
</evidence>
<dbReference type="GO" id="GO:0022857">
    <property type="term" value="F:transmembrane transporter activity"/>
    <property type="evidence" value="ECO:0007669"/>
    <property type="project" value="InterPro"/>
</dbReference>
<dbReference type="OrthoDB" id="8596007at2"/>
<sequence>MNDHPSSANAELAMPPATNARTAAAATTRTRYRFVTLALITIVLALSSGDRAAMSVAGSAMAKELHITSVELGYIFSAFSWAYVIFLIPAGWLTDRIGSKKAMFSAIVVWSAFTVCMGLVHFIGLVVPLLLALRFLLGVAESPVGPASGRIIAAWFPASERGVAGAIFNSAQYVSLALFTPFMGWLCHAFGWEYVFIAMGCVGLVIASIWWKNYYLPVRHPSMSASELEYIRAGEGLVDLEASQKQEKTGPARSQLRDIGSLFKSRMLVGIFIGQYCISAITWFFVTWFPIYLVKDRGFDILQAGFVASIPALAGLIGGVASGFVSDGLLKKTGSLSIARKGPVIVGFLLSASMILCNYVNSQWLVVGLMSLAFFGKGFGALSWTILADTAPREIIGTTGGVFNALGNSAGIVTPVVIGYLLQSTGSFSAALIYVGAHGLVAVLSYGLIVGKIQRYQLKA</sequence>
<evidence type="ECO:0000256" key="3">
    <source>
        <dbReference type="ARBA" id="ARBA00022692"/>
    </source>
</evidence>
<dbReference type="RefSeq" id="WP_093635230.1">
    <property type="nucleotide sequence ID" value="NZ_FPBH01000009.1"/>
</dbReference>
<feature type="transmembrane region" description="Helical" evidence="6">
    <location>
        <begin position="306"/>
        <end position="330"/>
    </location>
</feature>
<dbReference type="Proteomes" id="UP000198844">
    <property type="component" value="Unassembled WGS sequence"/>
</dbReference>
<feature type="transmembrane region" description="Helical" evidence="6">
    <location>
        <begin position="400"/>
        <end position="422"/>
    </location>
</feature>
<reference evidence="8 9" key="1">
    <citation type="submission" date="2016-10" db="EMBL/GenBank/DDBJ databases">
        <authorList>
            <person name="de Groot N.N."/>
        </authorList>
    </citation>
    <scope>NUCLEOTIDE SEQUENCE [LARGE SCALE GENOMIC DNA]</scope>
    <source>
        <strain evidence="8 9">LMG 27731</strain>
    </source>
</reference>
<dbReference type="SUPFAM" id="SSF103473">
    <property type="entry name" value="MFS general substrate transporter"/>
    <property type="match status" value="1"/>
</dbReference>
<dbReference type="EMBL" id="FPBH01000009">
    <property type="protein sequence ID" value="SFU08612.1"/>
    <property type="molecule type" value="Genomic_DNA"/>
</dbReference>
<organism evidence="8 9">
    <name type="scientific">Paraburkholderia aspalathi</name>
    <dbReference type="NCBI Taxonomy" id="1324617"/>
    <lineage>
        <taxon>Bacteria</taxon>
        <taxon>Pseudomonadati</taxon>
        <taxon>Pseudomonadota</taxon>
        <taxon>Betaproteobacteria</taxon>
        <taxon>Burkholderiales</taxon>
        <taxon>Burkholderiaceae</taxon>
        <taxon>Paraburkholderia</taxon>
    </lineage>
</organism>
<proteinExistence type="predicted"/>
<keyword evidence="5 6" id="KW-0472">Membrane</keyword>
<comment type="subcellular location">
    <subcellularLocation>
        <location evidence="1">Cell membrane</location>
        <topology evidence="1">Multi-pass membrane protein</topology>
    </subcellularLocation>
</comment>
<feature type="domain" description="Major facilitator superfamily (MFS) profile" evidence="7">
    <location>
        <begin position="36"/>
        <end position="454"/>
    </location>
</feature>
<evidence type="ECO:0000256" key="2">
    <source>
        <dbReference type="ARBA" id="ARBA00022475"/>
    </source>
</evidence>
<feature type="transmembrane region" description="Helical" evidence="6">
    <location>
        <begin position="367"/>
        <end position="388"/>
    </location>
</feature>
<keyword evidence="2" id="KW-1003">Cell membrane</keyword>
<dbReference type="PIRSF" id="PIRSF002808">
    <property type="entry name" value="Hexose_phosphate_transp"/>
    <property type="match status" value="1"/>
</dbReference>
<evidence type="ECO:0000313" key="9">
    <source>
        <dbReference type="Proteomes" id="UP000198844"/>
    </source>
</evidence>
<gene>
    <name evidence="8" type="ORF">SAMN05192563_100988</name>
</gene>
<keyword evidence="4 6" id="KW-1133">Transmembrane helix</keyword>
<evidence type="ECO:0000256" key="6">
    <source>
        <dbReference type="SAM" id="Phobius"/>
    </source>
</evidence>
<dbReference type="Gene3D" id="1.20.1250.20">
    <property type="entry name" value="MFS general substrate transporter like domains"/>
    <property type="match status" value="2"/>
</dbReference>
<feature type="transmembrane region" description="Helical" evidence="6">
    <location>
        <begin position="106"/>
        <end position="133"/>
    </location>
</feature>
<dbReference type="PROSITE" id="PS50850">
    <property type="entry name" value="MFS"/>
    <property type="match status" value="1"/>
</dbReference>
<protein>
    <submittedName>
        <fullName evidence="8">MFS transporter, ACS family, glucarate transporter</fullName>
    </submittedName>
</protein>
<dbReference type="CDD" id="cd17319">
    <property type="entry name" value="MFS_ExuT_GudP_like"/>
    <property type="match status" value="1"/>
</dbReference>
<keyword evidence="3 6" id="KW-0812">Transmembrane</keyword>
<evidence type="ECO:0000256" key="4">
    <source>
        <dbReference type="ARBA" id="ARBA00022989"/>
    </source>
</evidence>
<feature type="transmembrane region" description="Helical" evidence="6">
    <location>
        <begin position="72"/>
        <end position="94"/>
    </location>
</feature>
<dbReference type="InterPro" id="IPR020846">
    <property type="entry name" value="MFS_dom"/>
</dbReference>
<dbReference type="AlphaFoldDB" id="A0A1I7DA59"/>
<evidence type="ECO:0000259" key="7">
    <source>
        <dbReference type="PROSITE" id="PS50850"/>
    </source>
</evidence>
<dbReference type="Pfam" id="PF07690">
    <property type="entry name" value="MFS_1"/>
    <property type="match status" value="1"/>
</dbReference>
<feature type="transmembrane region" description="Helical" evidence="6">
    <location>
        <begin position="428"/>
        <end position="449"/>
    </location>
</feature>
<evidence type="ECO:0000313" key="8">
    <source>
        <dbReference type="EMBL" id="SFU08612.1"/>
    </source>
</evidence>
<dbReference type="InterPro" id="IPR000849">
    <property type="entry name" value="Sugar_P_transporter"/>
</dbReference>
<dbReference type="InterPro" id="IPR036259">
    <property type="entry name" value="MFS_trans_sf"/>
</dbReference>
<dbReference type="PANTHER" id="PTHR11662:SF399">
    <property type="entry name" value="FI19708P1-RELATED"/>
    <property type="match status" value="1"/>
</dbReference>
<dbReference type="PANTHER" id="PTHR11662">
    <property type="entry name" value="SOLUTE CARRIER FAMILY 17"/>
    <property type="match status" value="1"/>
</dbReference>
<evidence type="ECO:0000256" key="1">
    <source>
        <dbReference type="ARBA" id="ARBA00004651"/>
    </source>
</evidence>
<feature type="transmembrane region" description="Helical" evidence="6">
    <location>
        <begin position="267"/>
        <end position="286"/>
    </location>
</feature>
<dbReference type="InterPro" id="IPR011701">
    <property type="entry name" value="MFS"/>
</dbReference>
<accession>A0A1I7DA59</accession>
<feature type="transmembrane region" description="Helical" evidence="6">
    <location>
        <begin position="191"/>
        <end position="211"/>
    </location>
</feature>
<dbReference type="NCBIfam" id="TIGR00893">
    <property type="entry name" value="2A0114"/>
    <property type="match status" value="1"/>
</dbReference>
<dbReference type="GO" id="GO:0005886">
    <property type="term" value="C:plasma membrane"/>
    <property type="evidence" value="ECO:0007669"/>
    <property type="project" value="UniProtKB-SubCell"/>
</dbReference>
<dbReference type="InterPro" id="IPR050382">
    <property type="entry name" value="MFS_Na/Anion_cotransporter"/>
</dbReference>
<feature type="transmembrane region" description="Helical" evidence="6">
    <location>
        <begin position="342"/>
        <end position="361"/>
    </location>
</feature>